<dbReference type="RefSeq" id="WP_074962375.1">
    <property type="nucleotide sequence ID" value="NZ_CXPG01000009.1"/>
</dbReference>
<feature type="chain" id="PRO_5005806925" description="Extensin-like C-terminal domain-containing protein" evidence="1">
    <location>
        <begin position="22"/>
        <end position="289"/>
    </location>
</feature>
<evidence type="ECO:0000256" key="1">
    <source>
        <dbReference type="SAM" id="SignalP"/>
    </source>
</evidence>
<organism evidence="3 4">
    <name type="scientific">Jannaschia rubra</name>
    <dbReference type="NCBI Taxonomy" id="282197"/>
    <lineage>
        <taxon>Bacteria</taxon>
        <taxon>Pseudomonadati</taxon>
        <taxon>Pseudomonadota</taxon>
        <taxon>Alphaproteobacteria</taxon>
        <taxon>Rhodobacterales</taxon>
        <taxon>Roseobacteraceae</taxon>
        <taxon>Jannaschia</taxon>
    </lineage>
</organism>
<sequence length="289" mass="30570">MKRLMAATLTFLIAGSATADAARPEPRPPLQIEVMSSRGTLAVPPPEAAVPSSVRPVLRLDEAIRARRDRAAVRRLAEPRIDVAGHVRLSDRPALRPDGGPEELVLAMGGRPRANRGGGICGRGSIQGQSIAPIRDGGGCGIADPVRVTQVSGVALVDPVRMDCVTAQTLDDWVRSGLLPTVGRTGGGAVALQTASGYACRARNNQAGGKISEHAKGRAIDISAIVLANGDRFSVQDDWGRGRGGRILQALHRAACGPFGTVLGPDSDRFHRDHFHFDTARYRSGAYCR</sequence>
<keyword evidence="4" id="KW-1185">Reference proteome</keyword>
<gene>
    <name evidence="3" type="ORF">JAN5088_00203</name>
</gene>
<feature type="domain" description="Extensin-like C-terminal" evidence="2">
    <location>
        <begin position="129"/>
        <end position="289"/>
    </location>
</feature>
<protein>
    <recommendedName>
        <fullName evidence="2">Extensin-like C-terminal domain-containing protein</fullName>
    </recommendedName>
</protein>
<reference evidence="3 4" key="1">
    <citation type="submission" date="2015-07" db="EMBL/GenBank/DDBJ databases">
        <authorList>
            <person name="Noorani M."/>
        </authorList>
    </citation>
    <scope>NUCLEOTIDE SEQUENCE [LARGE SCALE GENOMIC DNA]</scope>
    <source>
        <strain evidence="3 4">CECT 5088</strain>
    </source>
</reference>
<accession>A0A0M6XMU4</accession>
<evidence type="ECO:0000259" key="2">
    <source>
        <dbReference type="Pfam" id="PF06904"/>
    </source>
</evidence>
<feature type="signal peptide" evidence="1">
    <location>
        <begin position="1"/>
        <end position="21"/>
    </location>
</feature>
<dbReference type="Pfam" id="PF06904">
    <property type="entry name" value="Extensin-like_C"/>
    <property type="match status" value="1"/>
</dbReference>
<dbReference type="EMBL" id="CXPG01000009">
    <property type="protein sequence ID" value="CTQ31445.1"/>
    <property type="molecule type" value="Genomic_DNA"/>
</dbReference>
<dbReference type="InterPro" id="IPR009683">
    <property type="entry name" value="Extensin-like_C"/>
</dbReference>
<dbReference type="STRING" id="282197.SAMN04488517_101214"/>
<dbReference type="Proteomes" id="UP000048908">
    <property type="component" value="Unassembled WGS sequence"/>
</dbReference>
<proteinExistence type="predicted"/>
<keyword evidence="1" id="KW-0732">Signal</keyword>
<name>A0A0M6XMU4_9RHOB</name>
<dbReference type="AlphaFoldDB" id="A0A0M6XMU4"/>
<evidence type="ECO:0000313" key="4">
    <source>
        <dbReference type="Proteomes" id="UP000048908"/>
    </source>
</evidence>
<evidence type="ECO:0000313" key="3">
    <source>
        <dbReference type="EMBL" id="CTQ31445.1"/>
    </source>
</evidence>